<feature type="transmembrane region" description="Helical" evidence="1">
    <location>
        <begin position="122"/>
        <end position="142"/>
    </location>
</feature>
<feature type="transmembrane region" description="Helical" evidence="1">
    <location>
        <begin position="236"/>
        <end position="257"/>
    </location>
</feature>
<reference evidence="2 3" key="1">
    <citation type="submission" date="2019-07" db="EMBL/GenBank/DDBJ databases">
        <title>Draft genome assembly of a fouling barnacle, Amphibalanus amphitrite (Darwin, 1854): The first reference genome for Thecostraca.</title>
        <authorList>
            <person name="Kim W."/>
        </authorList>
    </citation>
    <scope>NUCLEOTIDE SEQUENCE [LARGE SCALE GENOMIC DNA]</scope>
    <source>
        <strain evidence="2">SNU_AA5</strain>
        <tissue evidence="2">Soma without cirri and trophi</tissue>
    </source>
</reference>
<sequence>MVLVLGNPTVDQKKMASDSVSAQTRSRISGLDSASECESRIRRELISVSDLCGGVDEIQDLLDEITLFGETGECMEMQRTGSRMTQDTWDSHQLQQPAAAAVDPRTLGIVCSWRPELLLSPLGLGELLLIALCVCCLVSIGVSGDPARGSPLLLPHAGHTRLAIFSCVFCALWTMLMLFVHITRIQYCLLIDWSLLHTWLFGLLSAVHGTATVLLFHQVYQYTYQYPHLSAWTRSWTTAAAVLCLLAGCCALFIALLPRCAPSSQYSLMRDHSTRTTLLSGTNAEDWEYRHPEPEPADALQNDAADSQHYLVNNPYIQWHVENGTFYLLPDELRQQLRRDSELLGAAGGGGEGSVLGT</sequence>
<protein>
    <submittedName>
        <fullName evidence="2">Uncharacterized protein</fullName>
    </submittedName>
</protein>
<proteinExistence type="predicted"/>
<dbReference type="EMBL" id="VIIS01001725">
    <property type="protein sequence ID" value="KAF0293741.1"/>
    <property type="molecule type" value="Genomic_DNA"/>
</dbReference>
<evidence type="ECO:0000313" key="2">
    <source>
        <dbReference type="EMBL" id="KAF0293741.1"/>
    </source>
</evidence>
<evidence type="ECO:0000313" key="3">
    <source>
        <dbReference type="Proteomes" id="UP000440578"/>
    </source>
</evidence>
<keyword evidence="1" id="KW-1133">Transmembrane helix</keyword>
<keyword evidence="1" id="KW-0812">Transmembrane</keyword>
<keyword evidence="1" id="KW-0472">Membrane</keyword>
<dbReference type="OrthoDB" id="6347385at2759"/>
<gene>
    <name evidence="2" type="ORF">FJT64_008525</name>
</gene>
<dbReference type="SUPFAM" id="SSF81340">
    <property type="entry name" value="Clc chloride channel"/>
    <property type="match status" value="1"/>
</dbReference>
<organism evidence="2 3">
    <name type="scientific">Amphibalanus amphitrite</name>
    <name type="common">Striped barnacle</name>
    <name type="synonym">Balanus amphitrite</name>
    <dbReference type="NCBI Taxonomy" id="1232801"/>
    <lineage>
        <taxon>Eukaryota</taxon>
        <taxon>Metazoa</taxon>
        <taxon>Ecdysozoa</taxon>
        <taxon>Arthropoda</taxon>
        <taxon>Crustacea</taxon>
        <taxon>Multicrustacea</taxon>
        <taxon>Cirripedia</taxon>
        <taxon>Thoracica</taxon>
        <taxon>Thoracicalcarea</taxon>
        <taxon>Balanomorpha</taxon>
        <taxon>Balanoidea</taxon>
        <taxon>Balanidae</taxon>
        <taxon>Amphibalaninae</taxon>
        <taxon>Amphibalanus</taxon>
    </lineage>
</organism>
<name>A0A6A4VWI8_AMPAM</name>
<dbReference type="Proteomes" id="UP000440578">
    <property type="component" value="Unassembled WGS sequence"/>
</dbReference>
<feature type="transmembrane region" description="Helical" evidence="1">
    <location>
        <begin position="162"/>
        <end position="183"/>
    </location>
</feature>
<dbReference type="InterPro" id="IPR014743">
    <property type="entry name" value="Cl-channel_core"/>
</dbReference>
<evidence type="ECO:0000256" key="1">
    <source>
        <dbReference type="SAM" id="Phobius"/>
    </source>
</evidence>
<accession>A0A6A4VWI8</accession>
<comment type="caution">
    <text evidence="2">The sequence shown here is derived from an EMBL/GenBank/DDBJ whole genome shotgun (WGS) entry which is preliminary data.</text>
</comment>
<keyword evidence="3" id="KW-1185">Reference proteome</keyword>
<feature type="transmembrane region" description="Helical" evidence="1">
    <location>
        <begin position="195"/>
        <end position="216"/>
    </location>
</feature>
<dbReference type="AlphaFoldDB" id="A0A6A4VWI8"/>